<organism evidence="2 3">
    <name type="scientific">Glomus cerebriforme</name>
    <dbReference type="NCBI Taxonomy" id="658196"/>
    <lineage>
        <taxon>Eukaryota</taxon>
        <taxon>Fungi</taxon>
        <taxon>Fungi incertae sedis</taxon>
        <taxon>Mucoromycota</taxon>
        <taxon>Glomeromycotina</taxon>
        <taxon>Glomeromycetes</taxon>
        <taxon>Glomerales</taxon>
        <taxon>Glomeraceae</taxon>
        <taxon>Glomus</taxon>
    </lineage>
</organism>
<keyword evidence="3" id="KW-1185">Reference proteome</keyword>
<comment type="caution">
    <text evidence="2">The sequence shown here is derived from an EMBL/GenBank/DDBJ whole genome shotgun (WGS) entry which is preliminary data.</text>
</comment>
<evidence type="ECO:0000313" key="2">
    <source>
        <dbReference type="EMBL" id="RIA83537.1"/>
    </source>
</evidence>
<gene>
    <name evidence="2" type="ORF">C1645_809166</name>
</gene>
<dbReference type="EMBL" id="QKYT01000563">
    <property type="protein sequence ID" value="RIA83537.1"/>
    <property type="molecule type" value="Genomic_DNA"/>
</dbReference>
<feature type="coiled-coil region" evidence="1">
    <location>
        <begin position="67"/>
        <end position="108"/>
    </location>
</feature>
<name>A0A397SHV1_9GLOM</name>
<dbReference type="AlphaFoldDB" id="A0A397SHV1"/>
<dbReference type="Proteomes" id="UP000265703">
    <property type="component" value="Unassembled WGS sequence"/>
</dbReference>
<proteinExistence type="predicted"/>
<evidence type="ECO:0000256" key="1">
    <source>
        <dbReference type="SAM" id="Coils"/>
    </source>
</evidence>
<sequence>MRELVIEDITDTPVALNTNRSLFARSVLSPDHPIIEPVPLTTTQTSPTIPHTNVDITPVPYISPHEIQLQERRAKKAQQNKDKYMKKLQDLERQKKEAAERQIAYENLRTHIKNLFTYKRPPLISLRSASVGHSQRRDFSQELEDQFSDSLSPHFDQRITNAFHLAEEQITTFTDWQDNFHAYMNNSPVTTLTPNTTRAKRKWMNSTLDAPPTLEDSLPVFREASLKRNSSWSLDDNVFIWYSGNRDDRVACGLGWTNRPLDESYPGHLWLKRPKDESAQDFEQYIKGRLEG</sequence>
<keyword evidence="1" id="KW-0175">Coiled coil</keyword>
<protein>
    <submittedName>
        <fullName evidence="2">Uncharacterized protein</fullName>
    </submittedName>
</protein>
<accession>A0A397SHV1</accession>
<reference evidence="2 3" key="1">
    <citation type="submission" date="2018-06" db="EMBL/GenBank/DDBJ databases">
        <title>Comparative genomics reveals the genomic features of Rhizophagus irregularis, R. cerebriforme, R. diaphanum and Gigaspora rosea, and their symbiotic lifestyle signature.</title>
        <authorList>
            <person name="Morin E."/>
            <person name="San Clemente H."/>
            <person name="Chen E.C.H."/>
            <person name="De La Providencia I."/>
            <person name="Hainaut M."/>
            <person name="Kuo A."/>
            <person name="Kohler A."/>
            <person name="Murat C."/>
            <person name="Tang N."/>
            <person name="Roy S."/>
            <person name="Loubradou J."/>
            <person name="Henrissat B."/>
            <person name="Grigoriev I.V."/>
            <person name="Corradi N."/>
            <person name="Roux C."/>
            <person name="Martin F.M."/>
        </authorList>
    </citation>
    <scope>NUCLEOTIDE SEQUENCE [LARGE SCALE GENOMIC DNA]</scope>
    <source>
        <strain evidence="2 3">DAOM 227022</strain>
    </source>
</reference>
<evidence type="ECO:0000313" key="3">
    <source>
        <dbReference type="Proteomes" id="UP000265703"/>
    </source>
</evidence>